<dbReference type="NCBIfam" id="TIGR01686">
    <property type="entry name" value="FkbH"/>
    <property type="match status" value="1"/>
</dbReference>
<dbReference type="SUPFAM" id="SSF55729">
    <property type="entry name" value="Acyl-CoA N-acyltransferases (Nat)"/>
    <property type="match status" value="1"/>
</dbReference>
<dbReference type="InterPro" id="IPR023214">
    <property type="entry name" value="HAD_sf"/>
</dbReference>
<keyword evidence="2" id="KW-1185">Reference proteome</keyword>
<evidence type="ECO:0000313" key="2">
    <source>
        <dbReference type="Proteomes" id="UP000198226"/>
    </source>
</evidence>
<name>A0A120F9R7_9ACTN</name>
<dbReference type="NCBIfam" id="TIGR01681">
    <property type="entry name" value="HAD-SF-IIIC"/>
    <property type="match status" value="1"/>
</dbReference>
<dbReference type="InterPro" id="IPR036514">
    <property type="entry name" value="SGNH_hydro_sf"/>
</dbReference>
<dbReference type="InterPro" id="IPR010033">
    <property type="entry name" value="HAD_SF_ppase_IIIC"/>
</dbReference>
<gene>
    <name evidence="1" type="ORF">GA0070623_3105</name>
</gene>
<dbReference type="InterPro" id="IPR016181">
    <property type="entry name" value="Acyl_CoA_acyltransferase"/>
</dbReference>
<dbReference type="Gene3D" id="3.40.50.1110">
    <property type="entry name" value="SGNH hydrolase"/>
    <property type="match status" value="1"/>
</dbReference>
<dbReference type="SUPFAM" id="SSF56784">
    <property type="entry name" value="HAD-like"/>
    <property type="match status" value="1"/>
</dbReference>
<dbReference type="EMBL" id="LT607752">
    <property type="protein sequence ID" value="SCG65094.1"/>
    <property type="molecule type" value="Genomic_DNA"/>
</dbReference>
<proteinExistence type="predicted"/>
<reference evidence="2" key="1">
    <citation type="submission" date="2016-06" db="EMBL/GenBank/DDBJ databases">
        <authorList>
            <person name="Varghese N."/>
            <person name="Submissions Spin"/>
        </authorList>
    </citation>
    <scope>NUCLEOTIDE SEQUENCE [LARGE SCALE GENOMIC DNA]</scope>
    <source>
        <strain evidence="2">DSM 44983</strain>
    </source>
</reference>
<dbReference type="InterPro" id="IPR010037">
    <property type="entry name" value="FkbH_domain"/>
</dbReference>
<dbReference type="InterPro" id="IPR036412">
    <property type="entry name" value="HAD-like_sf"/>
</dbReference>
<dbReference type="Proteomes" id="UP000198226">
    <property type="component" value="Chromosome I"/>
</dbReference>
<dbReference type="AlphaFoldDB" id="A0A120F9R7"/>
<protein>
    <submittedName>
        <fullName evidence="1">D-glyceryl-ACP synthase</fullName>
    </submittedName>
</protein>
<sequence length="635" mass="67555">MSVDQGTGSAPATGRVALAGLRASLGGTPPDLAAVRELLDRVPDPLDLEAAGRLLRGARGRAALADADLPRTRLALLGSSTMDALPPMITAAAFRRGILPEIRMAGFNQWQLEIAAGAPELSTLRPRLVGCLLDDAAVFDRVADPVDLDEVEARCAAFPAELAGWATAARDTLGGLTVLTTIPLGPLRSRRLVSYAARARLAAAWSKMNAGLAALAAELPSTVVLDHGDLAEAAGGIFADHRMRQVAGHAYAPGYLLAYAEELSRVAAADLGRTAKCLVLDLDNTLWDGVVGDVGTAGLRIGGSYPGTAHTELQRLALDLCAQGVLLAVSSKNDEPVALAALDNHPEMLLRSAHLVARRIDWEPKAGNVRAMAAELNLGSDAFVFVDDNPVERELMRRMAPEVTTVELPDDPARYAATLAARGDFLVLSVTDEDRDRTTLYRRQARRREVEQQATSLADHLARLGTRLTVEPCTPVNAGRITQLFAKTNQCNLTGVRYGADEVDRSGTDGAPTFFTARLGDTFGDHGLIAAIALDRAADGTWTIGNFVLSCRVFSRGVENTLLGLVLRAAAAAGAPGVTGTFRPTDRNGRFAELYPSLGFHPTGDTGEFRHDLARLPDLSPFIEITHEPEVFRVG</sequence>
<dbReference type="OrthoDB" id="323926at2"/>
<accession>A0A120F9R7</accession>
<organism evidence="1 2">
    <name type="scientific">Micromonospora rifamycinica</name>
    <dbReference type="NCBI Taxonomy" id="291594"/>
    <lineage>
        <taxon>Bacteria</taxon>
        <taxon>Bacillati</taxon>
        <taxon>Actinomycetota</taxon>
        <taxon>Actinomycetes</taxon>
        <taxon>Micromonosporales</taxon>
        <taxon>Micromonosporaceae</taxon>
        <taxon>Micromonospora</taxon>
    </lineage>
</organism>
<dbReference type="Gene3D" id="3.40.50.1000">
    <property type="entry name" value="HAD superfamily/HAD-like"/>
    <property type="match status" value="1"/>
</dbReference>
<evidence type="ECO:0000313" key="1">
    <source>
        <dbReference type="EMBL" id="SCG65094.1"/>
    </source>
</evidence>
<dbReference type="RefSeq" id="WP_067303195.1">
    <property type="nucleotide sequence ID" value="NZ_LRMV01000014.1"/>
</dbReference>